<feature type="domain" description="FERM" evidence="3">
    <location>
        <begin position="31"/>
        <end position="374"/>
    </location>
</feature>
<evidence type="ECO:0000313" key="4">
    <source>
        <dbReference type="EMBL" id="KAL2095268.1"/>
    </source>
</evidence>
<comment type="caution">
    <text evidence="4">The sequence shown here is derived from an EMBL/GenBank/DDBJ whole genome shotgun (WGS) entry which is preliminary data.</text>
</comment>
<dbReference type="InterPro" id="IPR000299">
    <property type="entry name" value="FERM_domain"/>
</dbReference>
<feature type="region of interest" description="Disordered" evidence="2">
    <location>
        <begin position="1"/>
        <end position="24"/>
    </location>
</feature>
<reference evidence="4 5" key="1">
    <citation type="submission" date="2024-09" db="EMBL/GenBank/DDBJ databases">
        <title>A chromosome-level genome assembly of Gray's grenadier anchovy, Coilia grayii.</title>
        <authorList>
            <person name="Fu Z."/>
        </authorList>
    </citation>
    <scope>NUCLEOTIDE SEQUENCE [LARGE SCALE GENOMIC DNA]</scope>
    <source>
        <strain evidence="4">G4</strain>
        <tissue evidence="4">Muscle</tissue>
    </source>
</reference>
<dbReference type="InterPro" id="IPR051594">
    <property type="entry name" value="KRIT1/FRMD8"/>
</dbReference>
<gene>
    <name evidence="4" type="ORF">ACEWY4_009987</name>
</gene>
<dbReference type="Pfam" id="PF24522">
    <property type="entry name" value="KRIT1_FRMD8_FERM_C"/>
    <property type="match status" value="1"/>
</dbReference>
<dbReference type="AlphaFoldDB" id="A0ABD1K8N6"/>
<name>A0ABD1K8N6_9TELE</name>
<protein>
    <recommendedName>
        <fullName evidence="1">FERM domain-containing protein 8</fullName>
    </recommendedName>
</protein>
<evidence type="ECO:0000259" key="3">
    <source>
        <dbReference type="PROSITE" id="PS50057"/>
    </source>
</evidence>
<dbReference type="SUPFAM" id="SSF47031">
    <property type="entry name" value="Second domain of FERM"/>
    <property type="match status" value="1"/>
</dbReference>
<dbReference type="InterPro" id="IPR014352">
    <property type="entry name" value="FERM/acyl-CoA-bd_prot_sf"/>
</dbReference>
<dbReference type="InterPro" id="IPR011993">
    <property type="entry name" value="PH-like_dom_sf"/>
</dbReference>
<evidence type="ECO:0000256" key="2">
    <source>
        <dbReference type="SAM" id="MobiDB-lite"/>
    </source>
</evidence>
<proteinExistence type="predicted"/>
<dbReference type="InterPro" id="IPR057096">
    <property type="entry name" value="KRIT1_FRMD8_FERM_C"/>
</dbReference>
<dbReference type="CDD" id="cd14473">
    <property type="entry name" value="FERM_B-lobe"/>
    <property type="match status" value="1"/>
</dbReference>
<dbReference type="Gene3D" id="1.20.80.10">
    <property type="match status" value="1"/>
</dbReference>
<evidence type="ECO:0000313" key="5">
    <source>
        <dbReference type="Proteomes" id="UP001591681"/>
    </source>
</evidence>
<dbReference type="PROSITE" id="PS50057">
    <property type="entry name" value="FERM_3"/>
    <property type="match status" value="1"/>
</dbReference>
<dbReference type="InterPro" id="IPR019749">
    <property type="entry name" value="Band_41_domain"/>
</dbReference>
<sequence>MEGDDSEFPPESSEHSHSQRGSVASSVTRAQDVLVYLVTDSAVHLCVEGVGCVSVQEMGRSVREALNVPDSAQDAFAFWLCSPLLELQLKPKHQPYKLCRQWQDLLYRFTEASEDDIAQDEPCLQYRRNVFYPKIKELQIKDEGVLRLLYDEARMNILDGRYPCDPEHWLALGALSCAIELGTGLEEQKVIAAIREKKLSSFLPGHLVVGGGFLSTLRGKGARQAELEQSLLREYQTLSQDASQDPTHYLRQYLSTCHTLPYYGCAFFSADIDKPAQGILHRGGRKAVTVGISLEGVYVMDVKEKHVLLGLRFNELSWDHSYPDGEGDSHILWLEFDGEEAGTPVNKLLKIYSKQAELMSGLIEFCVELRSAGEAAATGMDGEVAPAQAPADQVGTAERPRGNRRGKLRRQSSVVCSRVHSLNTISYVDDGKEIKRLKPKRAASFFTRQAPPQDYAAVQVAESLEQG</sequence>
<dbReference type="EMBL" id="JBHFQA010000008">
    <property type="protein sequence ID" value="KAL2095268.1"/>
    <property type="molecule type" value="Genomic_DNA"/>
</dbReference>
<organism evidence="4 5">
    <name type="scientific">Coilia grayii</name>
    <name type="common">Gray's grenadier anchovy</name>
    <dbReference type="NCBI Taxonomy" id="363190"/>
    <lineage>
        <taxon>Eukaryota</taxon>
        <taxon>Metazoa</taxon>
        <taxon>Chordata</taxon>
        <taxon>Craniata</taxon>
        <taxon>Vertebrata</taxon>
        <taxon>Euteleostomi</taxon>
        <taxon>Actinopterygii</taxon>
        <taxon>Neopterygii</taxon>
        <taxon>Teleostei</taxon>
        <taxon>Clupei</taxon>
        <taxon>Clupeiformes</taxon>
        <taxon>Clupeoidei</taxon>
        <taxon>Engraulidae</taxon>
        <taxon>Coilinae</taxon>
        <taxon>Coilia</taxon>
    </lineage>
</organism>
<dbReference type="InterPro" id="IPR019748">
    <property type="entry name" value="FERM_central"/>
</dbReference>
<dbReference type="PANTHER" id="PTHR13283:SF10">
    <property type="entry name" value="FERM DOMAIN-CONTAINING PROTEIN 8"/>
    <property type="match status" value="1"/>
</dbReference>
<dbReference type="SMART" id="SM00295">
    <property type="entry name" value="B41"/>
    <property type="match status" value="1"/>
</dbReference>
<dbReference type="InterPro" id="IPR035963">
    <property type="entry name" value="FERM_2"/>
</dbReference>
<accession>A0ABD1K8N6</accession>
<dbReference type="Gene3D" id="3.10.20.90">
    <property type="entry name" value="Phosphatidylinositol 3-kinase Catalytic Subunit, Chain A, domain 1"/>
    <property type="match status" value="1"/>
</dbReference>
<dbReference type="Gene3D" id="2.30.29.30">
    <property type="entry name" value="Pleckstrin-homology domain (PH domain)/Phosphotyrosine-binding domain (PTB)"/>
    <property type="match status" value="1"/>
</dbReference>
<feature type="region of interest" description="Disordered" evidence="2">
    <location>
        <begin position="384"/>
        <end position="410"/>
    </location>
</feature>
<keyword evidence="5" id="KW-1185">Reference proteome</keyword>
<evidence type="ECO:0000256" key="1">
    <source>
        <dbReference type="ARBA" id="ARBA00039547"/>
    </source>
</evidence>
<dbReference type="PANTHER" id="PTHR13283">
    <property type="entry name" value="KREV INTERACTION TRAPPED 1-RELATED"/>
    <property type="match status" value="1"/>
</dbReference>
<dbReference type="Proteomes" id="UP001591681">
    <property type="component" value="Unassembled WGS sequence"/>
</dbReference>
<dbReference type="Pfam" id="PF00373">
    <property type="entry name" value="FERM_M"/>
    <property type="match status" value="1"/>
</dbReference>